<protein>
    <recommendedName>
        <fullName evidence="4">HEAT repeat domain-containing protein</fullName>
    </recommendedName>
</protein>
<dbReference type="STRING" id="670052.PA27867_3804"/>
<organism evidence="2 3">
    <name type="scientific">Cryobacterium arcticum</name>
    <dbReference type="NCBI Taxonomy" id="670052"/>
    <lineage>
        <taxon>Bacteria</taxon>
        <taxon>Bacillati</taxon>
        <taxon>Actinomycetota</taxon>
        <taxon>Actinomycetes</taxon>
        <taxon>Micrococcales</taxon>
        <taxon>Microbacteriaceae</taxon>
        <taxon>Cryobacterium</taxon>
    </lineage>
</organism>
<reference evidence="2 3" key="1">
    <citation type="submission" date="2016-06" db="EMBL/GenBank/DDBJ databases">
        <title>Genome sequencing of Cryobacterium arcticum PAMC 27867.</title>
        <authorList>
            <person name="Lee J."/>
            <person name="Kim O.-S."/>
        </authorList>
    </citation>
    <scope>NUCLEOTIDE SEQUENCE [LARGE SCALE GENOMIC DNA]</scope>
    <source>
        <strain evidence="2 3">PAMC 27867</strain>
    </source>
</reference>
<dbReference type="SUPFAM" id="SSF48371">
    <property type="entry name" value="ARM repeat"/>
    <property type="match status" value="1"/>
</dbReference>
<dbReference type="EMBL" id="CP016282">
    <property type="protein sequence ID" value="ANP74719.1"/>
    <property type="molecule type" value="Genomic_DNA"/>
</dbReference>
<dbReference type="InterPro" id="IPR011989">
    <property type="entry name" value="ARM-like"/>
</dbReference>
<evidence type="ECO:0000313" key="3">
    <source>
        <dbReference type="Proteomes" id="UP000092582"/>
    </source>
</evidence>
<accession>A0A1B1BQ06</accession>
<gene>
    <name evidence="2" type="ORF">PA27867_3804</name>
</gene>
<dbReference type="AlphaFoldDB" id="A0A1B1BQ06"/>
<keyword evidence="3" id="KW-1185">Reference proteome</keyword>
<feature type="compositionally biased region" description="Low complexity" evidence="1">
    <location>
        <begin position="1"/>
        <end position="18"/>
    </location>
</feature>
<evidence type="ECO:0008006" key="4">
    <source>
        <dbReference type="Google" id="ProtNLM"/>
    </source>
</evidence>
<dbReference type="KEGG" id="cart:PA27867_3804"/>
<evidence type="ECO:0000256" key="1">
    <source>
        <dbReference type="SAM" id="MobiDB-lite"/>
    </source>
</evidence>
<proteinExistence type="predicted"/>
<dbReference type="Proteomes" id="UP000092582">
    <property type="component" value="Chromosome 1"/>
</dbReference>
<name>A0A1B1BQ06_9MICO</name>
<dbReference type="Gene3D" id="1.25.10.10">
    <property type="entry name" value="Leucine-rich Repeat Variant"/>
    <property type="match status" value="1"/>
</dbReference>
<sequence length="266" mass="28077">MDDPGTPANAAPDTAARPDPADHLATLTEMFTRDPDAVPGYLSSRSGLPGPRANLPLADAFAATAPADLIWSLADSADEYLAFCGTEGLGRLALEPADRPGALAALRRAAADERWRVREGAARALQLVGDADPEVMHGVVDEWSNAADAWLARAALAAICEPRLLQTSPAQALALRTCDRATALLLGSAPIVTDPARAREAHRVLRQALGYGWSVAIAASPEEGLAAFRTLSASENPDARWIVRSNLTKARLRTVLAEHNLWGALG</sequence>
<dbReference type="RefSeq" id="WP_208857278.1">
    <property type="nucleotide sequence ID" value="NZ_CP016282.1"/>
</dbReference>
<feature type="region of interest" description="Disordered" evidence="1">
    <location>
        <begin position="1"/>
        <end position="20"/>
    </location>
</feature>
<dbReference type="PATRIC" id="fig|670052.7.peg.3909"/>
<evidence type="ECO:0000313" key="2">
    <source>
        <dbReference type="EMBL" id="ANP74719.1"/>
    </source>
</evidence>
<dbReference type="InterPro" id="IPR016024">
    <property type="entry name" value="ARM-type_fold"/>
</dbReference>